<keyword evidence="3" id="KW-0949">S-adenosyl-L-methionine</keyword>
<dbReference type="InterPro" id="IPR029063">
    <property type="entry name" value="SAM-dependent_MTases_sf"/>
</dbReference>
<feature type="non-terminal residue" evidence="5">
    <location>
        <position position="1"/>
    </location>
</feature>
<reference evidence="5 6" key="1">
    <citation type="submission" date="2016-09" db="EMBL/GenBank/DDBJ databases">
        <title>The draft genome of Dichanthelium oligosanthes: A C3 panicoid grass species.</title>
        <authorList>
            <person name="Studer A.J."/>
            <person name="Schnable J.C."/>
            <person name="Brutnell T.P."/>
        </authorList>
    </citation>
    <scope>NUCLEOTIDE SEQUENCE [LARGE SCALE GENOMIC DNA]</scope>
    <source>
        <strain evidence="6">cv. Kellogg 1175</strain>
        <tissue evidence="5">Leaf</tissue>
    </source>
</reference>
<protein>
    <recommendedName>
        <fullName evidence="4">O-methyltransferase C-terminal domain-containing protein</fullName>
    </recommendedName>
</protein>
<dbReference type="GO" id="GO:0008171">
    <property type="term" value="F:O-methyltransferase activity"/>
    <property type="evidence" value="ECO:0007669"/>
    <property type="project" value="InterPro"/>
</dbReference>
<comment type="caution">
    <text evidence="5">The sequence shown here is derived from an EMBL/GenBank/DDBJ whole genome shotgun (WGS) entry which is preliminary data.</text>
</comment>
<sequence length="72" mass="8417">LKDGRGKVIVIDIVLGVIFPCTQLWLDLLMSTITTGEERREQEWWRLFMEAGFTKYMIRPVLGFLSIIEVFP</sequence>
<evidence type="ECO:0000259" key="4">
    <source>
        <dbReference type="Pfam" id="PF00891"/>
    </source>
</evidence>
<evidence type="ECO:0000256" key="3">
    <source>
        <dbReference type="ARBA" id="ARBA00022691"/>
    </source>
</evidence>
<dbReference type="GO" id="GO:0032259">
    <property type="term" value="P:methylation"/>
    <property type="evidence" value="ECO:0007669"/>
    <property type="project" value="UniProtKB-KW"/>
</dbReference>
<dbReference type="EMBL" id="LWDX02068143">
    <property type="protein sequence ID" value="OEL15063.1"/>
    <property type="molecule type" value="Genomic_DNA"/>
</dbReference>
<keyword evidence="2" id="KW-0808">Transferase</keyword>
<feature type="domain" description="O-methyltransferase C-terminal" evidence="4">
    <location>
        <begin position="5"/>
        <end position="53"/>
    </location>
</feature>
<dbReference type="SUPFAM" id="SSF53335">
    <property type="entry name" value="S-adenosyl-L-methionine-dependent methyltransferases"/>
    <property type="match status" value="1"/>
</dbReference>
<organism evidence="5 6">
    <name type="scientific">Dichanthelium oligosanthes</name>
    <dbReference type="NCBI Taxonomy" id="888268"/>
    <lineage>
        <taxon>Eukaryota</taxon>
        <taxon>Viridiplantae</taxon>
        <taxon>Streptophyta</taxon>
        <taxon>Embryophyta</taxon>
        <taxon>Tracheophyta</taxon>
        <taxon>Spermatophyta</taxon>
        <taxon>Magnoliopsida</taxon>
        <taxon>Liliopsida</taxon>
        <taxon>Poales</taxon>
        <taxon>Poaceae</taxon>
        <taxon>PACMAD clade</taxon>
        <taxon>Panicoideae</taxon>
        <taxon>Panicodae</taxon>
        <taxon>Paniceae</taxon>
        <taxon>Dichantheliinae</taxon>
        <taxon>Dichanthelium</taxon>
    </lineage>
</organism>
<dbReference type="Pfam" id="PF00891">
    <property type="entry name" value="Methyltransf_2"/>
    <property type="match status" value="1"/>
</dbReference>
<dbReference type="Gene3D" id="3.40.50.150">
    <property type="entry name" value="Vaccinia Virus protein VP39"/>
    <property type="match status" value="1"/>
</dbReference>
<proteinExistence type="predicted"/>
<evidence type="ECO:0000313" key="5">
    <source>
        <dbReference type="EMBL" id="OEL15063.1"/>
    </source>
</evidence>
<accession>A0A1E5UQC1</accession>
<dbReference type="STRING" id="888268.A0A1E5UQC1"/>
<name>A0A1E5UQC1_9POAL</name>
<dbReference type="OrthoDB" id="663756at2759"/>
<dbReference type="PROSITE" id="PS51683">
    <property type="entry name" value="SAM_OMT_II"/>
    <property type="match status" value="1"/>
</dbReference>
<keyword evidence="1" id="KW-0489">Methyltransferase</keyword>
<dbReference type="InterPro" id="IPR001077">
    <property type="entry name" value="COMT_C"/>
</dbReference>
<keyword evidence="6" id="KW-1185">Reference proteome</keyword>
<evidence type="ECO:0000256" key="2">
    <source>
        <dbReference type="ARBA" id="ARBA00022679"/>
    </source>
</evidence>
<dbReference type="AlphaFoldDB" id="A0A1E5UQC1"/>
<dbReference type="InterPro" id="IPR016461">
    <property type="entry name" value="COMT-like"/>
</dbReference>
<evidence type="ECO:0000256" key="1">
    <source>
        <dbReference type="ARBA" id="ARBA00022603"/>
    </source>
</evidence>
<gene>
    <name evidence="5" type="ORF">BAE44_0023918</name>
</gene>
<evidence type="ECO:0000313" key="6">
    <source>
        <dbReference type="Proteomes" id="UP000095767"/>
    </source>
</evidence>
<dbReference type="Proteomes" id="UP000095767">
    <property type="component" value="Unassembled WGS sequence"/>
</dbReference>